<dbReference type="EMBL" id="CP032509">
    <property type="protein sequence ID" value="AZN70357.1"/>
    <property type="molecule type" value="Genomic_DNA"/>
</dbReference>
<dbReference type="Pfam" id="PF08410">
    <property type="entry name" value="DUF1737"/>
    <property type="match status" value="1"/>
</dbReference>
<feature type="domain" description="DUF1737" evidence="1">
    <location>
        <begin position="1"/>
        <end position="53"/>
    </location>
</feature>
<keyword evidence="3" id="KW-1185">Reference proteome</keyword>
<gene>
    <name evidence="2" type="ORF">D5400_02855</name>
</gene>
<name>A0A3Q8XLW0_9HYPH</name>
<proteinExistence type="predicted"/>
<sequence length="68" mass="7517">MKLYRLLTGPDDASFCHKVTAALNKGWLLSGSPAYAFDAETKTMKCAQAVYKEVEGVDYVPEMKLGEQ</sequence>
<dbReference type="Proteomes" id="UP000268192">
    <property type="component" value="Chromosome"/>
</dbReference>
<protein>
    <submittedName>
        <fullName evidence="2">DUF1737 domain-containing protein</fullName>
    </submittedName>
</protein>
<evidence type="ECO:0000313" key="3">
    <source>
        <dbReference type="Proteomes" id="UP000268192"/>
    </source>
</evidence>
<dbReference type="RefSeq" id="WP_126007470.1">
    <property type="nucleotide sequence ID" value="NZ_CP032509.1"/>
</dbReference>
<dbReference type="InterPro" id="IPR013619">
    <property type="entry name" value="DUF1737"/>
</dbReference>
<dbReference type="OrthoDB" id="9809803at2"/>
<reference evidence="2 3" key="1">
    <citation type="submission" date="2018-09" db="EMBL/GenBank/DDBJ databases">
        <title>Marinorhizobium profundi gen. nov., sp. nov., isolated from a deep-sea sediment sample from the New Britain Trench and proposal of Marinorhizobiaceae fam. nov. in the order Rhizobiales of the class Alphaproteobacteria.</title>
        <authorList>
            <person name="Cao J."/>
        </authorList>
    </citation>
    <scope>NUCLEOTIDE SEQUENCE [LARGE SCALE GENOMIC DNA]</scope>
    <source>
        <strain evidence="2 3">WS11</strain>
    </source>
</reference>
<evidence type="ECO:0000313" key="2">
    <source>
        <dbReference type="EMBL" id="AZN70357.1"/>
    </source>
</evidence>
<dbReference type="KEGG" id="abaw:D5400_02855"/>
<dbReference type="AlphaFoldDB" id="A0A3Q8XLW0"/>
<organism evidence="2 3">
    <name type="scientific">Georhizobium profundi</name>
    <dbReference type="NCBI Taxonomy" id="2341112"/>
    <lineage>
        <taxon>Bacteria</taxon>
        <taxon>Pseudomonadati</taxon>
        <taxon>Pseudomonadota</taxon>
        <taxon>Alphaproteobacteria</taxon>
        <taxon>Hyphomicrobiales</taxon>
        <taxon>Rhizobiaceae</taxon>
        <taxon>Georhizobium</taxon>
    </lineage>
</organism>
<evidence type="ECO:0000259" key="1">
    <source>
        <dbReference type="Pfam" id="PF08410"/>
    </source>
</evidence>
<accession>A0A3Q8XLW0</accession>